<proteinExistence type="predicted"/>
<keyword evidence="3" id="KW-1185">Reference proteome</keyword>
<dbReference type="Pfam" id="PF04657">
    <property type="entry name" value="DMT_YdcZ"/>
    <property type="match status" value="1"/>
</dbReference>
<feature type="transmembrane region" description="Helical" evidence="1">
    <location>
        <begin position="122"/>
        <end position="141"/>
    </location>
</feature>
<evidence type="ECO:0000256" key="1">
    <source>
        <dbReference type="SAM" id="Phobius"/>
    </source>
</evidence>
<evidence type="ECO:0000313" key="3">
    <source>
        <dbReference type="Proteomes" id="UP000219353"/>
    </source>
</evidence>
<feature type="transmembrane region" description="Helical" evidence="1">
    <location>
        <begin position="93"/>
        <end position="115"/>
    </location>
</feature>
<keyword evidence="1" id="KW-0812">Transmembrane</keyword>
<gene>
    <name evidence="2" type="ORF">SAMN06297280_3470</name>
</gene>
<name>A0A285JHX7_9GAMM</name>
<accession>A0A285JHX7</accession>
<dbReference type="GO" id="GO:0005886">
    <property type="term" value="C:plasma membrane"/>
    <property type="evidence" value="ECO:0007669"/>
    <property type="project" value="TreeGrafter"/>
</dbReference>
<dbReference type="RefSeq" id="WP_097112648.1">
    <property type="nucleotide sequence ID" value="NZ_OBEB01000008.1"/>
</dbReference>
<protein>
    <submittedName>
        <fullName evidence="2">Transporter family-2 protein</fullName>
    </submittedName>
</protein>
<dbReference type="AlphaFoldDB" id="A0A285JHX7"/>
<dbReference type="PANTHER" id="PTHR34821:SF2">
    <property type="entry name" value="INNER MEMBRANE PROTEIN YDCZ"/>
    <property type="match status" value="1"/>
</dbReference>
<feature type="transmembrane region" description="Helical" evidence="1">
    <location>
        <begin position="33"/>
        <end position="55"/>
    </location>
</feature>
<dbReference type="InterPro" id="IPR006750">
    <property type="entry name" value="YdcZ"/>
</dbReference>
<feature type="transmembrane region" description="Helical" evidence="1">
    <location>
        <begin position="67"/>
        <end position="87"/>
    </location>
</feature>
<dbReference type="EMBL" id="OBEB01000008">
    <property type="protein sequence ID" value="SNY58721.1"/>
    <property type="molecule type" value="Genomic_DNA"/>
</dbReference>
<keyword evidence="1" id="KW-1133">Transmembrane helix</keyword>
<keyword evidence="1" id="KW-0472">Membrane</keyword>
<dbReference type="Proteomes" id="UP000219353">
    <property type="component" value="Unassembled WGS sequence"/>
</dbReference>
<dbReference type="OrthoDB" id="7864805at2"/>
<sequence>MAILLAFFAGGLIAVQAGINSQLGIMLRNPMFATVVAFVMSALVSSVAIAFMAPAWPTKSLIKTIPLFLWFGGVLSAVGVGLFYYLIPKMGVGSMMSFALTGQLLLSVLISHYGLFGLPQIAITPIKLAGIVSMIAGLILLNR</sequence>
<evidence type="ECO:0000313" key="2">
    <source>
        <dbReference type="EMBL" id="SNY58721.1"/>
    </source>
</evidence>
<organism evidence="2 3">
    <name type="scientific">Arsukibacterium tuosuense</name>
    <dbReference type="NCBI Taxonomy" id="1323745"/>
    <lineage>
        <taxon>Bacteria</taxon>
        <taxon>Pseudomonadati</taxon>
        <taxon>Pseudomonadota</taxon>
        <taxon>Gammaproteobacteria</taxon>
        <taxon>Chromatiales</taxon>
        <taxon>Chromatiaceae</taxon>
        <taxon>Arsukibacterium</taxon>
    </lineage>
</organism>
<dbReference type="PANTHER" id="PTHR34821">
    <property type="entry name" value="INNER MEMBRANE PROTEIN YDCZ"/>
    <property type="match status" value="1"/>
</dbReference>
<reference evidence="3" key="1">
    <citation type="submission" date="2017-09" db="EMBL/GenBank/DDBJ databases">
        <authorList>
            <person name="Varghese N."/>
            <person name="Submissions S."/>
        </authorList>
    </citation>
    <scope>NUCLEOTIDE SEQUENCE [LARGE SCALE GENOMIC DNA]</scope>
    <source>
        <strain evidence="3">CGMCC 1.12461</strain>
    </source>
</reference>